<comment type="caution">
    <text evidence="6">The sequence shown here is derived from an EMBL/GenBank/DDBJ whole genome shotgun (WGS) entry which is preliminary data.</text>
</comment>
<comment type="function">
    <text evidence="4">Catalyzes the transfer of acetyl from acetyl-CoA to desacetylmycothiol (Cys-GlcN-Ins) to form mycothiol.</text>
</comment>
<keyword evidence="7" id="KW-1185">Reference proteome</keyword>
<comment type="catalytic activity">
    <reaction evidence="4">
        <text>1D-myo-inositol 2-(L-cysteinylamino)-2-deoxy-alpha-D-glucopyranoside + acetyl-CoA = mycothiol + CoA + H(+)</text>
        <dbReference type="Rhea" id="RHEA:26172"/>
        <dbReference type="ChEBI" id="CHEBI:15378"/>
        <dbReference type="ChEBI" id="CHEBI:16768"/>
        <dbReference type="ChEBI" id="CHEBI:57287"/>
        <dbReference type="ChEBI" id="CHEBI:57288"/>
        <dbReference type="ChEBI" id="CHEBI:58887"/>
        <dbReference type="EC" id="2.3.1.189"/>
    </reaction>
</comment>
<dbReference type="PANTHER" id="PTHR43617:SF31">
    <property type="entry name" value="MYCOTHIOL ACETYLTRANSFERASE"/>
    <property type="match status" value="1"/>
</dbReference>
<dbReference type="CDD" id="cd04301">
    <property type="entry name" value="NAT_SF"/>
    <property type="match status" value="1"/>
</dbReference>
<feature type="binding site" evidence="4">
    <location>
        <position position="255"/>
    </location>
    <ligand>
        <name>1D-myo-inositol 2-(L-cysteinylamino)-2-deoxy-alpha-D-glucopyranoside</name>
        <dbReference type="ChEBI" id="CHEBI:58887"/>
    </ligand>
</feature>
<dbReference type="InterPro" id="IPR016181">
    <property type="entry name" value="Acyl_CoA_acyltransferase"/>
</dbReference>
<evidence type="ECO:0000313" key="6">
    <source>
        <dbReference type="EMBL" id="MBG6122287.1"/>
    </source>
</evidence>
<dbReference type="HAMAP" id="MF_01698">
    <property type="entry name" value="MshD"/>
    <property type="match status" value="1"/>
</dbReference>
<keyword evidence="1 4" id="KW-0808">Transferase</keyword>
<dbReference type="PANTHER" id="PTHR43617">
    <property type="entry name" value="L-AMINO ACID N-ACETYLTRANSFERASE"/>
    <property type="match status" value="1"/>
</dbReference>
<feature type="binding site" evidence="4">
    <location>
        <position position="314"/>
    </location>
    <ligand>
        <name>1D-myo-inositol 2-(L-cysteinylamino)-2-deoxy-alpha-D-glucopyranoside</name>
        <dbReference type="ChEBI" id="CHEBI:58887"/>
    </ligand>
</feature>
<dbReference type="NCBIfam" id="TIGR03448">
    <property type="entry name" value="mycothiol_MshD"/>
    <property type="match status" value="1"/>
</dbReference>
<feature type="binding site" evidence="4">
    <location>
        <position position="39"/>
    </location>
    <ligand>
        <name>1D-myo-inositol 2-(L-cysteinylamino)-2-deoxy-alpha-D-glucopyranoside</name>
        <dbReference type="ChEBI" id="CHEBI:58887"/>
    </ligand>
</feature>
<proteinExistence type="inferred from homology"/>
<feature type="binding site" evidence="4">
    <location>
        <begin position="286"/>
        <end position="292"/>
    </location>
    <ligand>
        <name>acetyl-CoA</name>
        <dbReference type="ChEBI" id="CHEBI:57288"/>
        <label>2</label>
    </ligand>
</feature>
<comment type="caution">
    <text evidence="4">Lacks conserved residue(s) required for the propagation of feature annotation.</text>
</comment>
<keyword evidence="2 4" id="KW-0677">Repeat</keyword>
<name>A0A931E1Q8_9CORY</name>
<dbReference type="InterPro" id="IPR050276">
    <property type="entry name" value="MshD_Acetyltransferase"/>
</dbReference>
<keyword evidence="3 4" id="KW-0012">Acyltransferase</keyword>
<evidence type="ECO:0000256" key="1">
    <source>
        <dbReference type="ARBA" id="ARBA00022679"/>
    </source>
</evidence>
<feature type="binding site" evidence="4">
    <location>
        <begin position="77"/>
        <end position="79"/>
    </location>
    <ligand>
        <name>acetyl-CoA</name>
        <dbReference type="ChEBI" id="CHEBI:57288"/>
        <label>1</label>
    </ligand>
</feature>
<dbReference type="InterPro" id="IPR000182">
    <property type="entry name" value="GNAT_dom"/>
</dbReference>
<dbReference type="EC" id="2.3.1.189" evidence="4"/>
<comment type="subunit">
    <text evidence="4">Monomer.</text>
</comment>
<dbReference type="GO" id="GO:0035447">
    <property type="term" value="F:mycothiol synthase activity"/>
    <property type="evidence" value="ECO:0007669"/>
    <property type="project" value="UniProtKB-UniRule"/>
</dbReference>
<feature type="binding site" evidence="4">
    <location>
        <begin position="279"/>
        <end position="281"/>
    </location>
    <ligand>
        <name>acetyl-CoA</name>
        <dbReference type="ChEBI" id="CHEBI:57288"/>
        <label>2</label>
    </ligand>
</feature>
<feature type="domain" description="N-acetyltransferase" evidence="5">
    <location>
        <begin position="187"/>
        <end position="342"/>
    </location>
</feature>
<dbReference type="Pfam" id="PF00583">
    <property type="entry name" value="Acetyltransf_1"/>
    <property type="match status" value="2"/>
</dbReference>
<dbReference type="GO" id="GO:0008999">
    <property type="term" value="F:protein-N-terminal-alanine acetyltransferase activity"/>
    <property type="evidence" value="ECO:0007669"/>
    <property type="project" value="TreeGrafter"/>
</dbReference>
<reference evidence="6" key="1">
    <citation type="submission" date="2020-11" db="EMBL/GenBank/DDBJ databases">
        <title>Sequencing the genomes of 1000 actinobacteria strains.</title>
        <authorList>
            <person name="Klenk H.-P."/>
        </authorList>
    </citation>
    <scope>NUCLEOTIDE SEQUENCE</scope>
    <source>
        <strain evidence="6">DSM 45632</strain>
    </source>
</reference>
<feature type="domain" description="N-acetyltransferase" evidence="5">
    <location>
        <begin position="15"/>
        <end position="149"/>
    </location>
</feature>
<dbReference type="Gene3D" id="3.40.630.30">
    <property type="match status" value="1"/>
</dbReference>
<evidence type="ECO:0000259" key="5">
    <source>
        <dbReference type="PROSITE" id="PS51186"/>
    </source>
</evidence>
<dbReference type="EMBL" id="JADOUE010000001">
    <property type="protein sequence ID" value="MBG6122287.1"/>
    <property type="molecule type" value="Genomic_DNA"/>
</dbReference>
<evidence type="ECO:0000256" key="3">
    <source>
        <dbReference type="ARBA" id="ARBA00023315"/>
    </source>
</evidence>
<dbReference type="GO" id="GO:0010125">
    <property type="term" value="P:mycothiol biosynthetic process"/>
    <property type="evidence" value="ECO:0007669"/>
    <property type="project" value="UniProtKB-UniRule"/>
</dbReference>
<accession>A0A931E1Q8</accession>
<evidence type="ECO:0000313" key="7">
    <source>
        <dbReference type="Proteomes" id="UP000658613"/>
    </source>
</evidence>
<evidence type="ECO:0000256" key="4">
    <source>
        <dbReference type="HAMAP-Rule" id="MF_01698"/>
    </source>
</evidence>
<feature type="binding site" evidence="4">
    <location>
        <position position="275"/>
    </location>
    <ligand>
        <name>1D-myo-inositol 2-(L-cysteinylamino)-2-deoxy-alpha-D-glucopyranoside</name>
        <dbReference type="ChEBI" id="CHEBI:58887"/>
    </ligand>
</feature>
<evidence type="ECO:0000256" key="2">
    <source>
        <dbReference type="ARBA" id="ARBA00022737"/>
    </source>
</evidence>
<organism evidence="6 7">
    <name type="scientific">Corynebacterium aquatimens</name>
    <dbReference type="NCBI Taxonomy" id="1190508"/>
    <lineage>
        <taxon>Bacteria</taxon>
        <taxon>Bacillati</taxon>
        <taxon>Actinomycetota</taxon>
        <taxon>Actinomycetes</taxon>
        <taxon>Mycobacteriales</taxon>
        <taxon>Corynebacteriaceae</taxon>
        <taxon>Corynebacterium</taxon>
    </lineage>
</organism>
<dbReference type="Proteomes" id="UP000658613">
    <property type="component" value="Unassembled WGS sequence"/>
</dbReference>
<dbReference type="PROSITE" id="PS51186">
    <property type="entry name" value="GNAT"/>
    <property type="match status" value="2"/>
</dbReference>
<feature type="binding site" evidence="4">
    <location>
        <position position="206"/>
    </location>
    <ligand>
        <name>1D-myo-inositol 2-(L-cysteinylamino)-2-deoxy-alpha-D-glucopyranoside</name>
        <dbReference type="ChEBI" id="CHEBI:58887"/>
    </ligand>
</feature>
<comment type="similarity">
    <text evidence="4">Belongs to the acetyltransferase family. MshD subfamily.</text>
</comment>
<dbReference type="PIRSF" id="PIRSF021524">
    <property type="entry name" value="MSH_acetyltransferase"/>
    <property type="match status" value="1"/>
</dbReference>
<dbReference type="InterPro" id="IPR017813">
    <property type="entry name" value="Mycothiol_AcTrfase"/>
</dbReference>
<dbReference type="AlphaFoldDB" id="A0A931E1Q8"/>
<gene>
    <name evidence="4" type="primary">mshD</name>
    <name evidence="6" type="ORF">IW254_001256</name>
</gene>
<dbReference type="SUPFAM" id="SSF55729">
    <property type="entry name" value="Acyl-CoA N-acyltransferases (Nat)"/>
    <property type="match status" value="2"/>
</dbReference>
<sequence>MGITHITAGALASDSRVRSEADELLARIEKQDRVAAFSEAFLAGMREARWSHEHFLALIDDTLVGIAGLSPDGSAELAVEPTARGRGIGTTLAKAVLKHHEARDNDGGNNGDASLGFWAHGNLPAAQSVANRLDLTPRRTLLVMEIEGEALDAITDDDAWAKTQAELAEQGLGLETYGEAVDKYGANAVDRAWLAVNNDAFSWHPEQGGWDIERLRAGMNTQWFDPHGVILLWDFAGHESGDGEPATLVGFHWTKMHVADSEAGAAGDEHGAKGEVYVVGLSSAYRGRGLGDPLMRAGLVSLRKRGDVSRVVLYVEEDNKPAVARYRQLGFTVVEHHVVYAR</sequence>
<protein>
    <recommendedName>
        <fullName evidence="4">Mycothiol acetyltransferase</fullName>
        <shortName evidence="4">MSH acetyltransferase</shortName>
        <ecNumber evidence="4">2.3.1.189</ecNumber>
    </recommendedName>
    <alternativeName>
        <fullName evidence="4">Mycothiol synthase</fullName>
    </alternativeName>
</protein>
<dbReference type="RefSeq" id="WP_196824702.1">
    <property type="nucleotide sequence ID" value="NZ_CP046980.1"/>
</dbReference>